<evidence type="ECO:0000313" key="3">
    <source>
        <dbReference type="Proteomes" id="UP000245506"/>
    </source>
</evidence>
<protein>
    <submittedName>
        <fullName evidence="2">Uncharacterized protein</fullName>
    </submittedName>
</protein>
<evidence type="ECO:0000256" key="1">
    <source>
        <dbReference type="SAM" id="MobiDB-lite"/>
    </source>
</evidence>
<organism evidence="2 3">
    <name type="scientific">Leucothrix arctica</name>
    <dbReference type="NCBI Taxonomy" id="1481894"/>
    <lineage>
        <taxon>Bacteria</taxon>
        <taxon>Pseudomonadati</taxon>
        <taxon>Pseudomonadota</taxon>
        <taxon>Gammaproteobacteria</taxon>
        <taxon>Thiotrichales</taxon>
        <taxon>Thiotrichaceae</taxon>
        <taxon>Leucothrix</taxon>
    </lineage>
</organism>
<dbReference type="AlphaFoldDB" id="A0A317CDV0"/>
<keyword evidence="3" id="KW-1185">Reference proteome</keyword>
<sequence length="63" mass="6838">MKQDNKAIPTPAAHSFDRDRRLTQIRLPSGDLISNTYSGGLLTRTATYSGQVKLAIMSLCSIG</sequence>
<name>A0A317CDV0_9GAMM</name>
<dbReference type="Proteomes" id="UP000245506">
    <property type="component" value="Unassembled WGS sequence"/>
</dbReference>
<accession>A0A317CDV0</accession>
<feature type="region of interest" description="Disordered" evidence="1">
    <location>
        <begin position="1"/>
        <end position="20"/>
    </location>
</feature>
<comment type="caution">
    <text evidence="2">The sequence shown here is derived from an EMBL/GenBank/DDBJ whole genome shotgun (WGS) entry which is preliminary data.</text>
</comment>
<evidence type="ECO:0000313" key="2">
    <source>
        <dbReference type="EMBL" id="PWQ94302.1"/>
    </source>
</evidence>
<dbReference type="EMBL" id="QGKL01000040">
    <property type="protein sequence ID" value="PWQ94302.1"/>
    <property type="molecule type" value="Genomic_DNA"/>
</dbReference>
<gene>
    <name evidence="2" type="ORF">DKT75_16210</name>
</gene>
<reference evidence="2 3" key="1">
    <citation type="submission" date="2018-05" db="EMBL/GenBank/DDBJ databases">
        <title>Leucothrix arctica sp. nov., isolated from Arctic seawater.</title>
        <authorList>
            <person name="Choi A."/>
            <person name="Baek K."/>
        </authorList>
    </citation>
    <scope>NUCLEOTIDE SEQUENCE [LARGE SCALE GENOMIC DNA]</scope>
    <source>
        <strain evidence="2 3">IMCC9719</strain>
    </source>
</reference>
<proteinExistence type="predicted"/>